<proteinExistence type="predicted"/>
<gene>
    <name evidence="2" type="ORF">BJ993_001231</name>
</gene>
<evidence type="ECO:0000313" key="3">
    <source>
        <dbReference type="Proteomes" id="UP000562045"/>
    </source>
</evidence>
<name>A0A7Y9ZFP9_9ACTN</name>
<evidence type="ECO:0000256" key="1">
    <source>
        <dbReference type="SAM" id="SignalP"/>
    </source>
</evidence>
<keyword evidence="1" id="KW-0732">Signal</keyword>
<sequence>MRLRRPAAAVLGLLAVLPTLAACGGDGSEVKVGDIVDARTDDQFVSEGKASSIALPIGRLEVSAGRPTTKLAANDTAQLEAVDAPDGSTFVPITWQYDAGTFGDYDDYLESDATPVVDLVADKVTYRIPAPEPSGTGADSFYVLVEGDGKDASLEVDFDGVSQSVDLATGDRDEGAAAGLYDLKPRRERTASCTADSEFDIEPPSRLSDYACSVTRTARLPYAGGQWAEDGETWLAVTVRTTLRRYDQINTDRRSGAVYLAGSVESTFRIGKTKPTEVLEDKALTTCPDEVRGGCVVVYHLIFKAGEDTPSRLRMDQTYVLALSGVWGGSEGKDSVKLTNEASIKLR</sequence>
<protein>
    <recommendedName>
        <fullName evidence="4">Lipoprotein</fullName>
    </recommendedName>
</protein>
<dbReference type="RefSeq" id="WP_179648091.1">
    <property type="nucleotide sequence ID" value="NZ_JACBZM010000001.1"/>
</dbReference>
<comment type="caution">
    <text evidence="2">The sequence shown here is derived from an EMBL/GenBank/DDBJ whole genome shotgun (WGS) entry which is preliminary data.</text>
</comment>
<dbReference type="PROSITE" id="PS51257">
    <property type="entry name" value="PROKAR_LIPOPROTEIN"/>
    <property type="match status" value="1"/>
</dbReference>
<dbReference type="Proteomes" id="UP000562045">
    <property type="component" value="Unassembled WGS sequence"/>
</dbReference>
<feature type="chain" id="PRO_5031123427" description="Lipoprotein" evidence="1">
    <location>
        <begin position="22"/>
        <end position="347"/>
    </location>
</feature>
<evidence type="ECO:0000313" key="2">
    <source>
        <dbReference type="EMBL" id="NYI44151.1"/>
    </source>
</evidence>
<dbReference type="EMBL" id="JACBZM010000001">
    <property type="protein sequence ID" value="NYI44151.1"/>
    <property type="molecule type" value="Genomic_DNA"/>
</dbReference>
<evidence type="ECO:0008006" key="4">
    <source>
        <dbReference type="Google" id="ProtNLM"/>
    </source>
</evidence>
<feature type="signal peptide" evidence="1">
    <location>
        <begin position="1"/>
        <end position="21"/>
    </location>
</feature>
<accession>A0A7Y9ZFP9</accession>
<reference evidence="2 3" key="1">
    <citation type="submission" date="2020-07" db="EMBL/GenBank/DDBJ databases">
        <title>Sequencing the genomes of 1000 actinobacteria strains.</title>
        <authorList>
            <person name="Klenk H.-P."/>
        </authorList>
    </citation>
    <scope>NUCLEOTIDE SEQUENCE [LARGE SCALE GENOMIC DNA]</scope>
    <source>
        <strain evidence="2 3">DSM 15131</strain>
    </source>
</reference>
<dbReference type="AlphaFoldDB" id="A0A7Y9ZFP9"/>
<organism evidence="2 3">
    <name type="scientific">Nocardioides aromaticivorans</name>
    <dbReference type="NCBI Taxonomy" id="200618"/>
    <lineage>
        <taxon>Bacteria</taxon>
        <taxon>Bacillati</taxon>
        <taxon>Actinomycetota</taxon>
        <taxon>Actinomycetes</taxon>
        <taxon>Propionibacteriales</taxon>
        <taxon>Nocardioidaceae</taxon>
        <taxon>Nocardioides</taxon>
    </lineage>
</organism>